<evidence type="ECO:0000256" key="1">
    <source>
        <dbReference type="ARBA" id="ARBA00000073"/>
    </source>
</evidence>
<evidence type="ECO:0000313" key="6">
    <source>
        <dbReference type="Proteomes" id="UP000238774"/>
    </source>
</evidence>
<dbReference type="Proteomes" id="UP000238774">
    <property type="component" value="Unassembled WGS sequence"/>
</dbReference>
<reference evidence="5 6" key="1">
    <citation type="submission" date="2018-01" db="EMBL/GenBank/DDBJ databases">
        <title>Draft genome sequences of clinical isolates and type strains of oral Veillonella including Veillonella infantum sp., nov.</title>
        <authorList>
            <person name="Mashima I."/>
            <person name="Liao Y.-C."/>
            <person name="Sabharwal A."/>
            <person name="Haase E.M."/>
            <person name="Nakazawa F."/>
            <person name="Scannapieco F.A."/>
        </authorList>
    </citation>
    <scope>NUCLEOTIDE SEQUENCE [LARGE SCALE GENOMIC DNA]</scope>
    <source>
        <strain evidence="5 6">JCM 15642</strain>
    </source>
</reference>
<sequence length="318" mass="36250">MKTATIIDLIVDSDVHTQSMNHIIKQQHISQRMRRRLRNEGIIIVNDEPATWNTLVHGGDHLVMKLTPEQEFSLSPMDLDIVYEDEHILVINKAAGVLMHPTSTVRDHTLANGVLYYYQETHQHYDFHPVHRLDKDTSGIVIIAKTSVVQHAFDKKHTHFHKSYDAIVEGKLPAVPLTINWPIGRKPGSIIERYCTNEGKPARTDITVISHNTRPIVDKSPIIDSNTIIGSNNMADRNCETHFTHLQCLLHTGRTHQIRVHVSQLGYPLAGDDLYGGHLDYIQRQALHAARVSFHHPMTNKWLELSADMPQDMKDLIQ</sequence>
<dbReference type="InterPro" id="IPR020103">
    <property type="entry name" value="PsdUridine_synth_cat_dom_sf"/>
</dbReference>
<feature type="domain" description="Pseudouridine synthase RsuA/RluA-like" evidence="4">
    <location>
        <begin position="87"/>
        <end position="264"/>
    </location>
</feature>
<comment type="caution">
    <text evidence="5">The sequence shown here is derived from an EMBL/GenBank/DDBJ whole genome shotgun (WGS) entry which is preliminary data.</text>
</comment>
<protein>
    <recommendedName>
        <fullName evidence="2">RNA pseudouridylate synthase</fullName>
    </recommendedName>
    <alternativeName>
        <fullName evidence="3">RNA-uridine isomerase</fullName>
    </alternativeName>
</protein>
<dbReference type="Gene3D" id="3.30.2350.10">
    <property type="entry name" value="Pseudouridine synthase"/>
    <property type="match status" value="1"/>
</dbReference>
<name>A0ABX5BV88_9FIRM</name>
<dbReference type="EMBL" id="PPCX01000015">
    <property type="protein sequence ID" value="PQL10475.1"/>
    <property type="molecule type" value="Genomic_DNA"/>
</dbReference>
<dbReference type="PANTHER" id="PTHR21600">
    <property type="entry name" value="MITOCHONDRIAL RNA PSEUDOURIDINE SYNTHASE"/>
    <property type="match status" value="1"/>
</dbReference>
<accession>A0ABX5BV88</accession>
<evidence type="ECO:0000256" key="3">
    <source>
        <dbReference type="ARBA" id="ARBA00033164"/>
    </source>
</evidence>
<dbReference type="InterPro" id="IPR006224">
    <property type="entry name" value="PsdUridine_synth_RluA-like_CS"/>
</dbReference>
<proteinExistence type="predicted"/>
<dbReference type="PANTHER" id="PTHR21600:SF35">
    <property type="entry name" value="PSEUDOURIDINE SYNTHASE"/>
    <property type="match status" value="1"/>
</dbReference>
<organism evidence="5 6">
    <name type="scientific">Veillonella rogosae JCM 15642</name>
    <dbReference type="NCBI Taxonomy" id="1298595"/>
    <lineage>
        <taxon>Bacteria</taxon>
        <taxon>Bacillati</taxon>
        <taxon>Bacillota</taxon>
        <taxon>Negativicutes</taxon>
        <taxon>Veillonellales</taxon>
        <taxon>Veillonellaceae</taxon>
        <taxon>Veillonella</taxon>
    </lineage>
</organism>
<dbReference type="InterPro" id="IPR050188">
    <property type="entry name" value="RluA_PseudoU_synthase"/>
</dbReference>
<evidence type="ECO:0000256" key="2">
    <source>
        <dbReference type="ARBA" id="ARBA00031870"/>
    </source>
</evidence>
<evidence type="ECO:0000259" key="4">
    <source>
        <dbReference type="Pfam" id="PF00849"/>
    </source>
</evidence>
<dbReference type="CDD" id="cd02869">
    <property type="entry name" value="PseudoU_synth_RluA_like"/>
    <property type="match status" value="1"/>
</dbReference>
<dbReference type="PROSITE" id="PS01129">
    <property type="entry name" value="PSI_RLU"/>
    <property type="match status" value="1"/>
</dbReference>
<keyword evidence="6" id="KW-1185">Reference proteome</keyword>
<dbReference type="InterPro" id="IPR006145">
    <property type="entry name" value="PsdUridine_synth_RsuA/RluA"/>
</dbReference>
<comment type="catalytic activity">
    <reaction evidence="1">
        <text>a uridine in RNA = a pseudouridine in RNA</text>
        <dbReference type="Rhea" id="RHEA:48348"/>
        <dbReference type="Rhea" id="RHEA-COMP:12068"/>
        <dbReference type="Rhea" id="RHEA-COMP:12069"/>
        <dbReference type="ChEBI" id="CHEBI:65314"/>
        <dbReference type="ChEBI" id="CHEBI:65315"/>
    </reaction>
</comment>
<evidence type="ECO:0000313" key="5">
    <source>
        <dbReference type="EMBL" id="PQL10475.1"/>
    </source>
</evidence>
<dbReference type="RefSeq" id="WP_105082107.1">
    <property type="nucleotide sequence ID" value="NZ_PPCX01000015.1"/>
</dbReference>
<dbReference type="SUPFAM" id="SSF55120">
    <property type="entry name" value="Pseudouridine synthase"/>
    <property type="match status" value="1"/>
</dbReference>
<dbReference type="Pfam" id="PF00849">
    <property type="entry name" value="PseudoU_synth_2"/>
    <property type="match status" value="1"/>
</dbReference>
<gene>
    <name evidence="5" type="ORF">VRHSUH09_10190</name>
</gene>